<name>A0A2A2K008_9BILA</name>
<dbReference type="InterPro" id="IPR003593">
    <property type="entry name" value="AAA+_ATPase"/>
</dbReference>
<dbReference type="InterPro" id="IPR003439">
    <property type="entry name" value="ABC_transporter-like_ATP-bd"/>
</dbReference>
<dbReference type="InterPro" id="IPR011576">
    <property type="entry name" value="Pyridox_Oxase_N"/>
</dbReference>
<protein>
    <recommendedName>
        <fullName evidence="20">Pyridoxine-5'-phosphate oxidase</fullName>
        <ecNumber evidence="8">1.4.3.5</ecNumber>
    </recommendedName>
    <alternativeName>
        <fullName evidence="21">Pyridoxamine-phosphate oxidase</fullName>
    </alternativeName>
</protein>
<evidence type="ECO:0000256" key="11">
    <source>
        <dbReference type="ARBA" id="ARBA00022692"/>
    </source>
</evidence>
<accession>A0A2A2K008</accession>
<keyword evidence="15" id="KW-0560">Oxidoreductase</keyword>
<dbReference type="GO" id="GO:0016887">
    <property type="term" value="F:ATP hydrolysis activity"/>
    <property type="evidence" value="ECO:0007669"/>
    <property type="project" value="InterPro"/>
</dbReference>
<dbReference type="GO" id="GO:0140359">
    <property type="term" value="F:ABC-type transporter activity"/>
    <property type="evidence" value="ECO:0007669"/>
    <property type="project" value="InterPro"/>
</dbReference>
<dbReference type="NCBIfam" id="NF004231">
    <property type="entry name" value="PRK05679.1"/>
    <property type="match status" value="1"/>
</dbReference>
<dbReference type="EC" id="1.4.3.5" evidence="8"/>
<feature type="transmembrane region" description="Helical" evidence="22">
    <location>
        <begin position="827"/>
        <end position="847"/>
    </location>
</feature>
<comment type="pathway">
    <text evidence="5">Cofactor metabolism; pyridoxal 5'-phosphate salvage; pyridoxal 5'-phosphate from pyridoxine 5'-phosphate: step 1/1.</text>
</comment>
<evidence type="ECO:0000313" key="24">
    <source>
        <dbReference type="EMBL" id="PAV67129.1"/>
    </source>
</evidence>
<comment type="catalytic activity">
    <reaction evidence="19">
        <text>pyridoxine 5'-phosphate + O2 = pyridoxal 5'-phosphate + H2O2</text>
        <dbReference type="Rhea" id="RHEA:15149"/>
        <dbReference type="ChEBI" id="CHEBI:15379"/>
        <dbReference type="ChEBI" id="CHEBI:16240"/>
        <dbReference type="ChEBI" id="CHEBI:58589"/>
        <dbReference type="ChEBI" id="CHEBI:597326"/>
        <dbReference type="EC" id="1.4.3.5"/>
    </reaction>
    <physiologicalReaction direction="left-to-right" evidence="19">
        <dbReference type="Rhea" id="RHEA:15150"/>
    </physiologicalReaction>
</comment>
<evidence type="ECO:0000256" key="1">
    <source>
        <dbReference type="ARBA" id="ARBA00001917"/>
    </source>
</evidence>
<keyword evidence="12" id="KW-0547">Nucleotide-binding</keyword>
<gene>
    <name evidence="24" type="ORF">WR25_05147</name>
</gene>
<dbReference type="GO" id="GO:0005319">
    <property type="term" value="F:lipid transporter activity"/>
    <property type="evidence" value="ECO:0007669"/>
    <property type="project" value="TreeGrafter"/>
</dbReference>
<comment type="caution">
    <text evidence="24">The sequence shown here is derived from an EMBL/GenBank/DDBJ whole genome shotgun (WGS) entry which is preliminary data.</text>
</comment>
<feature type="transmembrane region" description="Helical" evidence="22">
    <location>
        <begin position="794"/>
        <end position="815"/>
    </location>
</feature>
<evidence type="ECO:0000256" key="3">
    <source>
        <dbReference type="ARBA" id="ARBA00004141"/>
    </source>
</evidence>
<dbReference type="InterPro" id="IPR000659">
    <property type="entry name" value="Pyridox_Oxase"/>
</dbReference>
<dbReference type="STRING" id="2018661.A0A2A2K008"/>
<evidence type="ECO:0000256" key="7">
    <source>
        <dbReference type="ARBA" id="ARBA00011738"/>
    </source>
</evidence>
<comment type="cofactor">
    <cofactor evidence="1">
        <name>FMN</name>
        <dbReference type="ChEBI" id="CHEBI:58210"/>
    </cofactor>
</comment>
<dbReference type="PROSITE" id="PS01064">
    <property type="entry name" value="PYRIDOX_OXIDASE"/>
    <property type="match status" value="1"/>
</dbReference>
<dbReference type="FunFam" id="3.40.50.300:FF:000933">
    <property type="entry name" value="ABC transporter A family member 7"/>
    <property type="match status" value="1"/>
</dbReference>
<dbReference type="Gene3D" id="2.30.110.10">
    <property type="entry name" value="Electron Transport, Fmn-binding Protein, Chain A"/>
    <property type="match status" value="1"/>
</dbReference>
<keyword evidence="9" id="KW-0285">Flavoprotein</keyword>
<comment type="catalytic activity">
    <reaction evidence="18">
        <text>pyridoxamine 5'-phosphate + O2 + H2O = pyridoxal 5'-phosphate + H2O2 + NH4(+)</text>
        <dbReference type="Rhea" id="RHEA:15817"/>
        <dbReference type="ChEBI" id="CHEBI:15377"/>
        <dbReference type="ChEBI" id="CHEBI:15379"/>
        <dbReference type="ChEBI" id="CHEBI:16240"/>
        <dbReference type="ChEBI" id="CHEBI:28938"/>
        <dbReference type="ChEBI" id="CHEBI:58451"/>
        <dbReference type="ChEBI" id="CHEBI:597326"/>
        <dbReference type="EC" id="1.4.3.5"/>
    </reaction>
    <physiologicalReaction direction="left-to-right" evidence="18">
        <dbReference type="Rhea" id="RHEA:15818"/>
    </physiologicalReaction>
</comment>
<evidence type="ECO:0000256" key="12">
    <source>
        <dbReference type="ARBA" id="ARBA00022741"/>
    </source>
</evidence>
<keyword evidence="17 22" id="KW-0472">Membrane</keyword>
<evidence type="ECO:0000256" key="2">
    <source>
        <dbReference type="ARBA" id="ARBA00003691"/>
    </source>
</evidence>
<evidence type="ECO:0000256" key="4">
    <source>
        <dbReference type="ARBA" id="ARBA00004738"/>
    </source>
</evidence>
<organism evidence="24 25">
    <name type="scientific">Diploscapter pachys</name>
    <dbReference type="NCBI Taxonomy" id="2018661"/>
    <lineage>
        <taxon>Eukaryota</taxon>
        <taxon>Metazoa</taxon>
        <taxon>Ecdysozoa</taxon>
        <taxon>Nematoda</taxon>
        <taxon>Chromadorea</taxon>
        <taxon>Rhabditida</taxon>
        <taxon>Rhabditina</taxon>
        <taxon>Rhabditomorpha</taxon>
        <taxon>Rhabditoidea</taxon>
        <taxon>Rhabditidae</taxon>
        <taxon>Diploscapter</taxon>
    </lineage>
</organism>
<dbReference type="InterPro" id="IPR012349">
    <property type="entry name" value="Split_barrel_FMN-bd"/>
</dbReference>
<evidence type="ECO:0000256" key="14">
    <source>
        <dbReference type="ARBA" id="ARBA00022989"/>
    </source>
</evidence>
<dbReference type="GO" id="GO:0004733">
    <property type="term" value="F:pyridoxamine phosphate oxidase activity"/>
    <property type="evidence" value="ECO:0007669"/>
    <property type="project" value="UniProtKB-EC"/>
</dbReference>
<dbReference type="EMBL" id="LIAE01009985">
    <property type="protein sequence ID" value="PAV67129.1"/>
    <property type="molecule type" value="Genomic_DNA"/>
</dbReference>
<comment type="subcellular location">
    <subcellularLocation>
        <location evidence="3">Membrane</location>
        <topology evidence="3">Multi-pass membrane protein</topology>
    </subcellularLocation>
</comment>
<dbReference type="GO" id="GO:0008615">
    <property type="term" value="P:pyridoxine biosynthetic process"/>
    <property type="evidence" value="ECO:0007669"/>
    <property type="project" value="UniProtKB-KW"/>
</dbReference>
<evidence type="ECO:0000256" key="6">
    <source>
        <dbReference type="ARBA" id="ARBA00007301"/>
    </source>
</evidence>
<evidence type="ECO:0000256" key="19">
    <source>
        <dbReference type="ARBA" id="ARBA00052947"/>
    </source>
</evidence>
<evidence type="ECO:0000256" key="10">
    <source>
        <dbReference type="ARBA" id="ARBA00022643"/>
    </source>
</evidence>
<dbReference type="SUPFAM" id="SSF50475">
    <property type="entry name" value="FMN-binding split barrel"/>
    <property type="match status" value="1"/>
</dbReference>
<feature type="domain" description="ABC transporter" evidence="23">
    <location>
        <begin position="969"/>
        <end position="1197"/>
    </location>
</feature>
<evidence type="ECO:0000256" key="21">
    <source>
        <dbReference type="ARBA" id="ARBA00077914"/>
    </source>
</evidence>
<keyword evidence="10" id="KW-0288">FMN</keyword>
<sequence length="1500" mass="170271">MNISLPFVIDTSMTVVGFDNETSLVNYMVNSFQHICGNPLWAGIIFDEALSLNGSNAHNISYKIRLSNTARRMKSILGNTYTPWDTRHNFAVEFFSAPVNYADNDGGSPGSTATLVATMGWMLLYVWYAVFSSYDLERPYPLWSQRLNCLNPCIAMTYGITLLCKYEMQSGGLKWSHVFEATSPDEPFSFGQALIISAIDSVILIILTWYVEAVYPGGQGVPQKPWFFLLPSYWFPSCSSRKRRKYQKSSYAQPDYVKIESEPIGEPTVNIVNLEKIYGSSIFRKIYDCRFGKSAETVALNRLSMKTYSGEITALLGHNGAGKSTTFGIVSGIIRPTHGTVYIDGFDIRKSLARIRKITGLCPQHNILFDILTVEEHLKFFCQLKGSTWNKYEAQDLLERLRLTGKENAFSCHLSAGQKRKLSLAVAFIGKSQVVFLDEPTSGCDIASRHEIWKMLQTEKLGRTILITTHFMQEADLIADRIAIISRGSLQCYGSGMFLKNQYGNGYKLTVAYSCEDRERDTVIDNTLHVFEKCLGRKVKYSVAGKEADFVIGNNREKFSNLFNTLESCQDQLSIDSYGVSISSMEDVFIRVCDEADQRYVLDYGRKNVNDIYDNSSLDQLKILFNNYAYDSPALGMAVADSMLLSLYSKKNYTINTVNHPLPPVPNSNLEDKNLSDGAMFVMSYGVIVSLSVLISAYSQFIIREREYKSKHMQMLAGLNTFIYWLVSFIWDAVWFLLRLFAFVGVLYAVQIDEYTGRFLTVAILYLSMALFGWASIPMTYWISFAFDKAPKGYAMIVLFNIISGMGSSIAVPVVEDTIGKNASYAWSLGLSWFFPSFSIANIYITVYENELLREMCHKNFDCNNKLLEKVAICCGRPEQRIYTENVLTDTGKRGIFWPIIFFAIQGFLYWVLVFLSETSLFANLHETWKSWWNFMEDQPSEKIHVDEDSDVIAEKKKVDAMTPKSKPIVAKNLIKHYGNLAAVQDVSFHVGPEECFGLLGVNGAGKTTVFQILSGENTSTRGQAYINGSNVKDSWKTTNIGYCPQFDAVINEMSGKETLEMFARIRGMPKSEIKQKVEAVIKAIGISHYANWPIKSYSGGTKRRLSLGIALIGLPSVILLDEMTTGVDPKARRIIWSILSQVRQLGSALVLTSHSMEEAEALCTQIAIMIYGKFRCYGSCQHIKSRYGRSFTMIVRPKSPKDHRTIKSIVKESYINSVIRDSNTNQITFEIPRDDSIKWSNLFEKMEETYTSVGINPIRVFTRNCWGWIKFSSMDTPVDIRAWRAAYSNRAEPFLLEECLPSRNPFILFDHWFKNVAALSDLSFEECNAVCLSTVGKDLRPSSRTVLLKEYSKEGFSFFTNYESRKGKQLKENPQASMLFFWPKVHRQVRIEGKVIKLPAEAAVEYWMSRPLPSRIGSASSYQSEPIENREVLMKRKIELEEIAKSQGEAAITKPENWGGYILKPDYFEFWQGQSDRLHDRIVFTPAEDSEWKLQRLSP</sequence>
<dbReference type="Gene3D" id="3.40.50.300">
    <property type="entry name" value="P-loop containing nucleotide triphosphate hydrolases"/>
    <property type="match status" value="2"/>
</dbReference>
<dbReference type="PROSITE" id="PS50893">
    <property type="entry name" value="ABC_TRANSPORTER_2"/>
    <property type="match status" value="2"/>
</dbReference>
<evidence type="ECO:0000256" key="17">
    <source>
        <dbReference type="ARBA" id="ARBA00023136"/>
    </source>
</evidence>
<keyword evidence="13" id="KW-0067">ATP-binding</keyword>
<dbReference type="OrthoDB" id="303614at2759"/>
<dbReference type="PANTHER" id="PTHR19229:SF250">
    <property type="entry name" value="ABC TRANSPORTER DOMAIN-CONTAINING PROTEIN-RELATED"/>
    <property type="match status" value="1"/>
</dbReference>
<dbReference type="Proteomes" id="UP000218231">
    <property type="component" value="Unassembled WGS sequence"/>
</dbReference>
<dbReference type="GO" id="GO:0016020">
    <property type="term" value="C:membrane"/>
    <property type="evidence" value="ECO:0007669"/>
    <property type="project" value="UniProtKB-SubCell"/>
</dbReference>
<dbReference type="InterPro" id="IPR019576">
    <property type="entry name" value="Pyridoxamine_oxidase_dimer_C"/>
</dbReference>
<feature type="transmembrane region" description="Helical" evidence="22">
    <location>
        <begin position="722"/>
        <end position="750"/>
    </location>
</feature>
<dbReference type="GO" id="GO:0005524">
    <property type="term" value="F:ATP binding"/>
    <property type="evidence" value="ECO:0007669"/>
    <property type="project" value="UniProtKB-KW"/>
</dbReference>
<dbReference type="GO" id="GO:0010181">
    <property type="term" value="F:FMN binding"/>
    <property type="evidence" value="ECO:0007669"/>
    <property type="project" value="InterPro"/>
</dbReference>
<dbReference type="FunFam" id="2.30.110.10:FF:000020">
    <property type="entry name" value="PNPO isoform 11"/>
    <property type="match status" value="1"/>
</dbReference>
<feature type="transmembrane region" description="Helical" evidence="22">
    <location>
        <begin position="896"/>
        <end position="916"/>
    </location>
</feature>
<dbReference type="Pfam" id="PF01243">
    <property type="entry name" value="PNPOx_N"/>
    <property type="match status" value="1"/>
</dbReference>
<dbReference type="PANTHER" id="PTHR19229">
    <property type="entry name" value="ATP-BINDING CASSETTE TRANSPORTER SUBFAMILY A ABCA"/>
    <property type="match status" value="1"/>
</dbReference>
<evidence type="ECO:0000259" key="23">
    <source>
        <dbReference type="PROSITE" id="PS50893"/>
    </source>
</evidence>
<dbReference type="CDD" id="cd03263">
    <property type="entry name" value="ABC_subfamily_A"/>
    <property type="match status" value="2"/>
</dbReference>
<evidence type="ECO:0000313" key="25">
    <source>
        <dbReference type="Proteomes" id="UP000218231"/>
    </source>
</evidence>
<reference evidence="24 25" key="1">
    <citation type="journal article" date="2017" name="Curr. Biol.">
        <title>Genome architecture and evolution of a unichromosomal asexual nematode.</title>
        <authorList>
            <person name="Fradin H."/>
            <person name="Zegar C."/>
            <person name="Gutwein M."/>
            <person name="Lucas J."/>
            <person name="Kovtun M."/>
            <person name="Corcoran D."/>
            <person name="Baugh L.R."/>
            <person name="Kiontke K."/>
            <person name="Gunsalus K."/>
            <person name="Fitch D.H."/>
            <person name="Piano F."/>
        </authorList>
    </citation>
    <scope>NUCLEOTIDE SEQUENCE [LARGE SCALE GENOMIC DNA]</scope>
    <source>
        <strain evidence="24">PF1309</strain>
    </source>
</reference>
<keyword evidence="25" id="KW-1185">Reference proteome</keyword>
<dbReference type="Pfam" id="PF00005">
    <property type="entry name" value="ABC_tran"/>
    <property type="match status" value="2"/>
</dbReference>
<keyword evidence="11 22" id="KW-0812">Transmembrane</keyword>
<keyword evidence="16" id="KW-0664">Pyridoxine biosynthesis</keyword>
<dbReference type="InterPro" id="IPR017871">
    <property type="entry name" value="ABC_transporter-like_CS"/>
</dbReference>
<dbReference type="NCBIfam" id="TIGR00558">
    <property type="entry name" value="pdxH"/>
    <property type="match status" value="1"/>
</dbReference>
<keyword evidence="14 22" id="KW-1133">Transmembrane helix</keyword>
<evidence type="ECO:0000256" key="18">
    <source>
        <dbReference type="ARBA" id="ARBA00050530"/>
    </source>
</evidence>
<proteinExistence type="inferred from homology"/>
<feature type="domain" description="ABC transporter" evidence="23">
    <location>
        <begin position="277"/>
        <end position="512"/>
    </location>
</feature>
<dbReference type="SMART" id="SM00382">
    <property type="entry name" value="AAA"/>
    <property type="match status" value="2"/>
</dbReference>
<dbReference type="Pfam" id="PF10590">
    <property type="entry name" value="PNP_phzG_C"/>
    <property type="match status" value="1"/>
</dbReference>
<evidence type="ECO:0000256" key="13">
    <source>
        <dbReference type="ARBA" id="ARBA00022840"/>
    </source>
</evidence>
<comment type="similarity">
    <text evidence="6">Belongs to the pyridoxamine 5'-phosphate oxidase family.</text>
</comment>
<evidence type="ECO:0000256" key="16">
    <source>
        <dbReference type="ARBA" id="ARBA00023096"/>
    </source>
</evidence>
<evidence type="ECO:0000256" key="20">
    <source>
        <dbReference type="ARBA" id="ARBA00073441"/>
    </source>
</evidence>
<evidence type="ECO:0000256" key="15">
    <source>
        <dbReference type="ARBA" id="ARBA00023002"/>
    </source>
</evidence>
<comment type="subunit">
    <text evidence="7">Homodimer.</text>
</comment>
<dbReference type="InterPro" id="IPR026082">
    <property type="entry name" value="ABCA"/>
</dbReference>
<evidence type="ECO:0000256" key="8">
    <source>
        <dbReference type="ARBA" id="ARBA00012801"/>
    </source>
</evidence>
<evidence type="ECO:0000256" key="22">
    <source>
        <dbReference type="SAM" id="Phobius"/>
    </source>
</evidence>
<comment type="pathway">
    <text evidence="4">Cofactor metabolism; pyridoxal 5'-phosphate salvage; pyridoxal 5'-phosphate from pyridoxamine 5'-phosphate: step 1/1.</text>
</comment>
<feature type="transmembrane region" description="Helical" evidence="22">
    <location>
        <begin position="678"/>
        <end position="701"/>
    </location>
</feature>
<dbReference type="InterPro" id="IPR013525">
    <property type="entry name" value="ABC2_TM"/>
</dbReference>
<dbReference type="SUPFAM" id="SSF52540">
    <property type="entry name" value="P-loop containing nucleoside triphosphate hydrolases"/>
    <property type="match status" value="2"/>
</dbReference>
<feature type="transmembrane region" description="Helical" evidence="22">
    <location>
        <begin position="762"/>
        <end position="782"/>
    </location>
</feature>
<dbReference type="UniPathway" id="UPA01068">
    <property type="reaction ID" value="UER00304"/>
</dbReference>
<dbReference type="PROSITE" id="PS00211">
    <property type="entry name" value="ABC_TRANSPORTER_1"/>
    <property type="match status" value="1"/>
</dbReference>
<comment type="function">
    <text evidence="2">Catalyzes the oxidation of either pyridoxine 5'-phosphate (PNP) or pyridoxamine 5'-phosphate (PMP) into pyridoxal 5'-phosphate (PLP).</text>
</comment>
<dbReference type="InterPro" id="IPR019740">
    <property type="entry name" value="Pyridox_Oxase_CS"/>
</dbReference>
<dbReference type="InterPro" id="IPR027417">
    <property type="entry name" value="P-loop_NTPase"/>
</dbReference>
<dbReference type="Pfam" id="PF12698">
    <property type="entry name" value="ABC2_membrane_3"/>
    <property type="match status" value="1"/>
</dbReference>
<dbReference type="FunFam" id="3.40.50.300:FF:002470">
    <property type="entry name" value="ABC transporter, putative"/>
    <property type="match status" value="1"/>
</dbReference>
<evidence type="ECO:0000256" key="9">
    <source>
        <dbReference type="ARBA" id="ARBA00022630"/>
    </source>
</evidence>
<evidence type="ECO:0000256" key="5">
    <source>
        <dbReference type="ARBA" id="ARBA00005037"/>
    </source>
</evidence>